<keyword evidence="8" id="KW-0489">Methyltransferase</keyword>
<dbReference type="AlphaFoldDB" id="A0AB74JSU2"/>
<dbReference type="Pfam" id="PF09445">
    <property type="entry name" value="Methyltransf_15"/>
    <property type="match status" value="1"/>
</dbReference>
<comment type="caution">
    <text evidence="8">The sequence shown here is derived from an EMBL/GenBank/DDBJ whole genome shotgun (WGS) entry which is preliminary data.</text>
</comment>
<dbReference type="Proteomes" id="UP000310374">
    <property type="component" value="Unassembled WGS sequence"/>
</dbReference>
<dbReference type="GO" id="GO:0005634">
    <property type="term" value="C:nucleus"/>
    <property type="evidence" value="ECO:0007669"/>
    <property type="project" value="TreeGrafter"/>
</dbReference>
<gene>
    <name evidence="8" type="ORF">D6D12_05799</name>
</gene>
<evidence type="ECO:0000256" key="4">
    <source>
        <dbReference type="ARBA" id="ARBA00048740"/>
    </source>
</evidence>
<dbReference type="Gene3D" id="3.40.50.150">
    <property type="entry name" value="Vaccinia Virus protein VP39"/>
    <property type="match status" value="1"/>
</dbReference>
<dbReference type="EMBL" id="QZAT01000071">
    <property type="protein sequence ID" value="THX27032.1"/>
    <property type="molecule type" value="Genomic_DNA"/>
</dbReference>
<keyword evidence="8" id="KW-0808">Transferase</keyword>
<evidence type="ECO:0000256" key="1">
    <source>
        <dbReference type="ARBA" id="ARBA00018517"/>
    </source>
</evidence>
<proteinExistence type="inferred from homology"/>
<evidence type="ECO:0000256" key="2">
    <source>
        <dbReference type="ARBA" id="ARBA00025783"/>
    </source>
</evidence>
<dbReference type="PANTHER" id="PTHR14741:SF32">
    <property type="entry name" value="TRIMETHYLGUANOSINE SYNTHASE"/>
    <property type="match status" value="1"/>
</dbReference>
<comment type="catalytic activity">
    <reaction evidence="5">
        <text>a 5'-end (N(2),N(7)-dimethyl 5'-triphosphoguanosine)-ribonucleoside in snRNA + S-adenosyl-L-methionine = a 5'-end (N(2),N(2),N(7)-trimethyl 5'-triphosphoguanosine)-ribonucleoside in snRNA + S-adenosyl-L-homocysteine + H(+)</text>
        <dbReference type="Rhea" id="RHEA:78479"/>
        <dbReference type="Rhea" id="RHEA-COMP:19087"/>
        <dbReference type="Rhea" id="RHEA-COMP:19089"/>
        <dbReference type="ChEBI" id="CHEBI:15378"/>
        <dbReference type="ChEBI" id="CHEBI:57856"/>
        <dbReference type="ChEBI" id="CHEBI:59789"/>
        <dbReference type="ChEBI" id="CHEBI:167623"/>
        <dbReference type="ChEBI" id="CHEBI:172880"/>
    </reaction>
    <physiologicalReaction direction="left-to-right" evidence="5">
        <dbReference type="Rhea" id="RHEA:78480"/>
    </physiologicalReaction>
</comment>
<evidence type="ECO:0000256" key="6">
    <source>
        <dbReference type="ARBA" id="ARBA00049075"/>
    </source>
</evidence>
<sequence>MGGEELMPEGVHHYDESSEMPENIQKYWHQRYDIWSRYDEGIWMTDDVWFGVTPEPIANRIADHIKTGGPESKSIIIDAFAGAGGNAIAFALSGRFKQVFAIEKDPATLACARHNAEVYGVASKIWWIEGDCFDVLKKRLKSLAKDAIVFASPPWGVHALTWYLGPQYSDDNIFDLSTMQPYNLKHIYDSFAAYVPDFVLFLPRSSDLNQLAKYAPKDKKLEVVHYCTNGSSKALCAYFGEFKFQ</sequence>
<comment type="similarity">
    <text evidence="2">Belongs to the methyltransferase superfamily. Trimethylguanosine synthase family.</text>
</comment>
<dbReference type="InterPro" id="IPR029063">
    <property type="entry name" value="SAM-dependent_MTases_sf"/>
</dbReference>
<comment type="catalytic activity">
    <reaction evidence="6">
        <text>a 5'-end (N(7)-methyl 5'-triphosphoguanosine)-ribonucleoside in snRNA + S-adenosyl-L-methionine = a 5'-end (N(2),N(7)-dimethyl 5'-triphosphoguanosine)-ribonucleoside in snRNA + S-adenosyl-L-homocysteine + H(+)</text>
        <dbReference type="Rhea" id="RHEA:78471"/>
        <dbReference type="Rhea" id="RHEA-COMP:19085"/>
        <dbReference type="Rhea" id="RHEA-COMP:19087"/>
        <dbReference type="ChEBI" id="CHEBI:15378"/>
        <dbReference type="ChEBI" id="CHEBI:57856"/>
        <dbReference type="ChEBI" id="CHEBI:59789"/>
        <dbReference type="ChEBI" id="CHEBI:156461"/>
        <dbReference type="ChEBI" id="CHEBI:172880"/>
    </reaction>
    <physiologicalReaction direction="left-to-right" evidence="6">
        <dbReference type="Rhea" id="RHEA:78472"/>
    </physiologicalReaction>
</comment>
<dbReference type="FunFam" id="3.40.50.150:FF:000270">
    <property type="entry name" value="RNA methylase family protein"/>
    <property type="match status" value="1"/>
</dbReference>
<reference evidence="8 9" key="1">
    <citation type="submission" date="2018-10" db="EMBL/GenBank/DDBJ databases">
        <title>Fifty Aureobasidium pullulans genomes reveal a recombining polyextremotolerant generalist.</title>
        <authorList>
            <person name="Gostincar C."/>
            <person name="Turk M."/>
            <person name="Zajc J."/>
            <person name="Gunde-Cimerman N."/>
        </authorList>
    </citation>
    <scope>NUCLEOTIDE SEQUENCE [LARGE SCALE GENOMIC DNA]</scope>
    <source>
        <strain evidence="8 9">EXF-10081</strain>
    </source>
</reference>
<dbReference type="CDD" id="cd02440">
    <property type="entry name" value="AdoMet_MTases"/>
    <property type="match status" value="1"/>
</dbReference>
<dbReference type="GO" id="GO:0071164">
    <property type="term" value="F:RNA cap trimethylguanosine synthase activity"/>
    <property type="evidence" value="ECO:0007669"/>
    <property type="project" value="TreeGrafter"/>
</dbReference>
<evidence type="ECO:0000313" key="9">
    <source>
        <dbReference type="Proteomes" id="UP000310374"/>
    </source>
</evidence>
<evidence type="ECO:0000256" key="3">
    <source>
        <dbReference type="ARBA" id="ARBA00047418"/>
    </source>
</evidence>
<organism evidence="8 9">
    <name type="scientific">Aureobasidium pullulans</name>
    <name type="common">Black yeast</name>
    <name type="synonym">Pullularia pullulans</name>
    <dbReference type="NCBI Taxonomy" id="5580"/>
    <lineage>
        <taxon>Eukaryota</taxon>
        <taxon>Fungi</taxon>
        <taxon>Dikarya</taxon>
        <taxon>Ascomycota</taxon>
        <taxon>Pezizomycotina</taxon>
        <taxon>Dothideomycetes</taxon>
        <taxon>Dothideomycetidae</taxon>
        <taxon>Dothideales</taxon>
        <taxon>Saccotheciaceae</taxon>
        <taxon>Aureobasidium</taxon>
    </lineage>
</organism>
<dbReference type="InterPro" id="IPR019012">
    <property type="entry name" value="RNA_cap_Gua-N2-MeTrfase"/>
</dbReference>
<dbReference type="SUPFAM" id="SSF53335">
    <property type="entry name" value="S-adenosyl-L-methionine-dependent methyltransferases"/>
    <property type="match status" value="1"/>
</dbReference>
<evidence type="ECO:0000313" key="8">
    <source>
        <dbReference type="EMBL" id="THX27032.1"/>
    </source>
</evidence>
<protein>
    <recommendedName>
        <fullName evidence="1">Trimethylguanosine synthase</fullName>
    </recommendedName>
    <alternativeName>
        <fullName evidence="7">Cap-specific guanine-N(2) methyltransferase</fullName>
    </alternativeName>
</protein>
<dbReference type="PANTHER" id="PTHR14741">
    <property type="entry name" value="S-ADENOSYLMETHIONINE-DEPENDENT METHYLTRANSFERASE RELATED"/>
    <property type="match status" value="1"/>
</dbReference>
<evidence type="ECO:0000256" key="5">
    <source>
        <dbReference type="ARBA" id="ARBA00048763"/>
    </source>
</evidence>
<name>A0AB74JSU2_AURPU</name>
<comment type="catalytic activity">
    <reaction evidence="3">
        <text>a 5'-end (N(2),N(7)-dimethyl 5'-triphosphoguanosine)-ribonucleoside in snoRNA + S-adenosyl-L-methionine = a 5'-end (N(2),N(2),N(7)-trimethyl 5'-triphosphoguanosine)-ribonucleoside in snoRNA + S-adenosyl-L-homocysteine + H(+)</text>
        <dbReference type="Rhea" id="RHEA:78507"/>
        <dbReference type="Rhea" id="RHEA-COMP:19088"/>
        <dbReference type="Rhea" id="RHEA-COMP:19090"/>
        <dbReference type="ChEBI" id="CHEBI:15378"/>
        <dbReference type="ChEBI" id="CHEBI:57856"/>
        <dbReference type="ChEBI" id="CHEBI:59789"/>
        <dbReference type="ChEBI" id="CHEBI:167623"/>
        <dbReference type="ChEBI" id="CHEBI:172880"/>
    </reaction>
    <physiologicalReaction direction="left-to-right" evidence="3">
        <dbReference type="Rhea" id="RHEA:78508"/>
    </physiologicalReaction>
</comment>
<comment type="catalytic activity">
    <reaction evidence="4">
        <text>a 5'-end (N(7)-methyl 5'-triphosphoguanosine)-ribonucleoside in snoRNA + S-adenosyl-L-methionine = a 5'-end (N(2),N(7)-dimethyl 5'-triphosphoguanosine)-ribonucleoside in snoRNA + S-adenosyl-L-homocysteine + H(+)</text>
        <dbReference type="Rhea" id="RHEA:78475"/>
        <dbReference type="Rhea" id="RHEA-COMP:19086"/>
        <dbReference type="Rhea" id="RHEA-COMP:19088"/>
        <dbReference type="ChEBI" id="CHEBI:15378"/>
        <dbReference type="ChEBI" id="CHEBI:57856"/>
        <dbReference type="ChEBI" id="CHEBI:59789"/>
        <dbReference type="ChEBI" id="CHEBI:156461"/>
        <dbReference type="ChEBI" id="CHEBI:172880"/>
    </reaction>
    <physiologicalReaction direction="left-to-right" evidence="4">
        <dbReference type="Rhea" id="RHEA:78476"/>
    </physiologicalReaction>
</comment>
<evidence type="ECO:0000256" key="7">
    <source>
        <dbReference type="ARBA" id="ARBA00049790"/>
    </source>
</evidence>
<accession>A0AB74JSU2</accession>